<dbReference type="GO" id="GO:0030681">
    <property type="term" value="C:multimeric ribonuclease P complex"/>
    <property type="evidence" value="ECO:0007669"/>
    <property type="project" value="TreeGrafter"/>
</dbReference>
<proteinExistence type="predicted"/>
<dbReference type="PANTHER" id="PTHR15396:SF1">
    <property type="entry name" value="RIBONUCLEASE P PROTEIN SUBUNIT P40"/>
    <property type="match status" value="1"/>
</dbReference>
<dbReference type="GO" id="GO:0001682">
    <property type="term" value="P:tRNA 5'-leader removal"/>
    <property type="evidence" value="ECO:0007669"/>
    <property type="project" value="InterPro"/>
</dbReference>
<dbReference type="AlphaFoldDB" id="A0A2M4CRQ7"/>
<evidence type="ECO:0000313" key="1">
    <source>
        <dbReference type="EMBL" id="MBW67955.1"/>
    </source>
</evidence>
<organism evidence="1">
    <name type="scientific">Anopheles darlingi</name>
    <name type="common">Mosquito</name>
    <dbReference type="NCBI Taxonomy" id="43151"/>
    <lineage>
        <taxon>Eukaryota</taxon>
        <taxon>Metazoa</taxon>
        <taxon>Ecdysozoa</taxon>
        <taxon>Arthropoda</taxon>
        <taxon>Hexapoda</taxon>
        <taxon>Insecta</taxon>
        <taxon>Pterygota</taxon>
        <taxon>Neoptera</taxon>
        <taxon>Endopterygota</taxon>
        <taxon>Diptera</taxon>
        <taxon>Nematocera</taxon>
        <taxon>Culicoidea</taxon>
        <taxon>Culicidae</taxon>
        <taxon>Anophelinae</taxon>
        <taxon>Anopheles</taxon>
    </lineage>
</organism>
<accession>A0A2M4CRQ7</accession>
<dbReference type="GO" id="GO:0000171">
    <property type="term" value="F:ribonuclease MRP activity"/>
    <property type="evidence" value="ECO:0007669"/>
    <property type="project" value="TreeGrafter"/>
</dbReference>
<dbReference type="VEuPathDB" id="VectorBase:ADAC008133"/>
<dbReference type="PANTHER" id="PTHR15396">
    <property type="entry name" value="RIBONUCLEASE P PROTEIN SUBUNIT P40"/>
    <property type="match status" value="1"/>
</dbReference>
<reference evidence="1" key="1">
    <citation type="submission" date="2018-01" db="EMBL/GenBank/DDBJ databases">
        <title>An insight into the sialome of Amazonian anophelines.</title>
        <authorList>
            <person name="Ribeiro J.M."/>
            <person name="Scarpassa V."/>
            <person name="Calvo E."/>
        </authorList>
    </citation>
    <scope>NUCLEOTIDE SEQUENCE</scope>
</reference>
<dbReference type="EMBL" id="GGFL01003777">
    <property type="protein sequence ID" value="MBW67955.1"/>
    <property type="molecule type" value="Transcribed_RNA"/>
</dbReference>
<protein>
    <submittedName>
        <fullName evidence="1">Putative ribonuclease p 40kda</fullName>
    </submittedName>
</protein>
<name>A0A2M4CRQ7_ANODA</name>
<dbReference type="Pfam" id="PF08584">
    <property type="entry name" value="Ribonuc_P_40"/>
    <property type="match status" value="1"/>
</dbReference>
<dbReference type="GO" id="GO:0000172">
    <property type="term" value="C:ribonuclease MRP complex"/>
    <property type="evidence" value="ECO:0007669"/>
    <property type="project" value="TreeGrafter"/>
</dbReference>
<dbReference type="InterPro" id="IPR013893">
    <property type="entry name" value="RNase_P_Rpp40"/>
</dbReference>
<sequence length="397" mass="44199">MLCPELWRFPQPTYSRTTLMCSSWTEGKASDKVRREIRARQFNRTVSIVLPVCQRSAVDELDRELSAATRAGSYCCLVRQCPLVELLRQEFLEAFVRRGRIFAISAVGSLETDDCVALTPDGILLLNLHQETFQRLGISDSLVTHRKDKYVVKLDLMSTSPETSGGGPRIERVRERFVAESLACDLLIRWLPPNDCSTMLGVAPELTISPASLERYLTVARGLTVVQVPAISYKRRELSDEAIPLLSRDKDGECCTHDELLEYFGMLVLDCDTVEEEYLNEYTLDGNRIENDAATGNWHIQINGMLSPMEVESLADTLARFVINRSNHAPPESGLLWVGLHVQCHSNVPASRGDQGEKGMGWNSENAYTIIIGSDGAVICNLIVGISGKGSTKNEFQ</sequence>
<dbReference type="VEuPathDB" id="VectorBase:ADAR2_007532"/>
<dbReference type="GO" id="GO:0000447">
    <property type="term" value="P:endonucleolytic cleavage in ITS1 to separate SSU-rRNA from 5.8S rRNA and LSU-rRNA from tricistronic rRNA transcript (SSU-rRNA, 5.8S rRNA, LSU-rRNA)"/>
    <property type="evidence" value="ECO:0007669"/>
    <property type="project" value="TreeGrafter"/>
</dbReference>
<dbReference type="GO" id="GO:0004526">
    <property type="term" value="F:ribonuclease P activity"/>
    <property type="evidence" value="ECO:0007669"/>
    <property type="project" value="TreeGrafter"/>
</dbReference>